<dbReference type="Pfam" id="PF01784">
    <property type="entry name" value="DUF34_NIF3"/>
    <property type="match status" value="1"/>
</dbReference>
<protein>
    <recommendedName>
        <fullName evidence="3">GTP cyclohydrolase 1 type 2 homolog</fullName>
    </recommendedName>
</protein>
<evidence type="ECO:0000256" key="4">
    <source>
        <dbReference type="ARBA" id="ARBA00022723"/>
    </source>
</evidence>
<name>A0A1H5K2I5_9ACTN</name>
<keyword evidence="7" id="KW-1185">Reference proteome</keyword>
<dbReference type="PANTHER" id="PTHR13799:SF14">
    <property type="entry name" value="GTP CYCLOHYDROLASE 1 TYPE 2 HOMOLOG"/>
    <property type="match status" value="1"/>
</dbReference>
<dbReference type="GO" id="GO:0046872">
    <property type="term" value="F:metal ion binding"/>
    <property type="evidence" value="ECO:0007669"/>
    <property type="project" value="UniProtKB-KW"/>
</dbReference>
<feature type="binding site" evidence="5">
    <location>
        <position position="73"/>
    </location>
    <ligand>
        <name>a divalent metal cation</name>
        <dbReference type="ChEBI" id="CHEBI:60240"/>
        <label>1</label>
    </ligand>
</feature>
<dbReference type="NCBIfam" id="TIGR00486">
    <property type="entry name" value="YbgI_SA1388"/>
    <property type="match status" value="1"/>
</dbReference>
<evidence type="ECO:0000256" key="1">
    <source>
        <dbReference type="ARBA" id="ARBA00006964"/>
    </source>
</evidence>
<dbReference type="InterPro" id="IPR036069">
    <property type="entry name" value="DUF34/NIF3_sf"/>
</dbReference>
<evidence type="ECO:0000313" key="7">
    <source>
        <dbReference type="Proteomes" id="UP000181980"/>
    </source>
</evidence>
<accession>A0A1H5K2I5</accession>
<dbReference type="GO" id="GO:0005737">
    <property type="term" value="C:cytoplasm"/>
    <property type="evidence" value="ECO:0007669"/>
    <property type="project" value="TreeGrafter"/>
</dbReference>
<evidence type="ECO:0000256" key="5">
    <source>
        <dbReference type="PIRSR" id="PIRSR602678-1"/>
    </source>
</evidence>
<proteinExistence type="inferred from homology"/>
<comment type="similarity">
    <text evidence="1">Belongs to the GTP cyclohydrolase I type 2/NIF3 family.</text>
</comment>
<evidence type="ECO:0000313" key="6">
    <source>
        <dbReference type="EMBL" id="SEE58935.1"/>
    </source>
</evidence>
<organism evidence="6 7">
    <name type="scientific">Jiangella alba</name>
    <dbReference type="NCBI Taxonomy" id="561176"/>
    <lineage>
        <taxon>Bacteria</taxon>
        <taxon>Bacillati</taxon>
        <taxon>Actinomycetota</taxon>
        <taxon>Actinomycetes</taxon>
        <taxon>Jiangellales</taxon>
        <taxon>Jiangellaceae</taxon>
        <taxon>Jiangella</taxon>
    </lineage>
</organism>
<dbReference type="InterPro" id="IPR002678">
    <property type="entry name" value="DUF34/NIF3"/>
</dbReference>
<evidence type="ECO:0000256" key="3">
    <source>
        <dbReference type="ARBA" id="ARBA00022112"/>
    </source>
</evidence>
<dbReference type="Gene3D" id="3.40.1390.30">
    <property type="entry name" value="NIF3 (NGG1p interacting factor 3)-like"/>
    <property type="match status" value="2"/>
</dbReference>
<feature type="binding site" evidence="5">
    <location>
        <position position="111"/>
    </location>
    <ligand>
        <name>a divalent metal cation</name>
        <dbReference type="ChEBI" id="CHEBI:60240"/>
        <label>1</label>
    </ligand>
</feature>
<comment type="subunit">
    <text evidence="2">Homohexamer.</text>
</comment>
<dbReference type="EMBL" id="FNUC01000003">
    <property type="protein sequence ID" value="SEE58935.1"/>
    <property type="molecule type" value="Genomic_DNA"/>
</dbReference>
<dbReference type="Proteomes" id="UP000181980">
    <property type="component" value="Unassembled WGS sequence"/>
</dbReference>
<evidence type="ECO:0000256" key="2">
    <source>
        <dbReference type="ARBA" id="ARBA00011643"/>
    </source>
</evidence>
<dbReference type="PANTHER" id="PTHR13799">
    <property type="entry name" value="NGG1 INTERACTING FACTOR 3"/>
    <property type="match status" value="1"/>
</dbReference>
<gene>
    <name evidence="6" type="ORF">SAMN04488561_1861</name>
</gene>
<keyword evidence="4 5" id="KW-0479">Metal-binding</keyword>
<reference evidence="7" key="1">
    <citation type="submission" date="2016-10" db="EMBL/GenBank/DDBJ databases">
        <authorList>
            <person name="Varghese N."/>
            <person name="Submissions S."/>
        </authorList>
    </citation>
    <scope>NUCLEOTIDE SEQUENCE [LARGE SCALE GENOMIC DNA]</scope>
    <source>
        <strain evidence="7">DSM 45237</strain>
    </source>
</reference>
<sequence>MIDRVGHVVRLAAVVAALERLYPPELAESWDAVGLVCGDPDAQVRRVLFAVDPVAAVVDEALQWRADLVVTHHPLFLRPVHGVPATTPKGRLVHRLIAGGVALHTAHTNADRAAPGVNDALAAALGLHDTRPLVPADDGDPARGLGRVGRLPRPEPLSAFVRRVAAALPVTTAGVRATGDPDAVVARVAVCGGAGDSLLGTVRAAGVDAYVTADLRHHPSSEAGEAGGPALVDVAHWASEWPWLPDAAALLTAELSGAGATVETRVSTTPTDPWTLHRIARDSGADEGAHAER</sequence>
<dbReference type="FunFam" id="3.40.1390.30:FF:000001">
    <property type="entry name" value="GTP cyclohydrolase 1 type 2"/>
    <property type="match status" value="1"/>
</dbReference>
<feature type="binding site" evidence="5">
    <location>
        <position position="72"/>
    </location>
    <ligand>
        <name>a divalent metal cation</name>
        <dbReference type="ChEBI" id="CHEBI:60240"/>
        <label>1</label>
    </ligand>
</feature>
<feature type="binding site" evidence="5">
    <location>
        <position position="240"/>
    </location>
    <ligand>
        <name>a divalent metal cation</name>
        <dbReference type="ChEBI" id="CHEBI:60240"/>
        <label>1</label>
    </ligand>
</feature>
<dbReference type="STRING" id="561176.SAMN04488561_1861"/>
<dbReference type="SUPFAM" id="SSF102705">
    <property type="entry name" value="NIF3 (NGG1p interacting factor 3)-like"/>
    <property type="match status" value="1"/>
</dbReference>
<dbReference type="AlphaFoldDB" id="A0A1H5K2I5"/>
<feature type="binding site" evidence="5">
    <location>
        <position position="236"/>
    </location>
    <ligand>
        <name>a divalent metal cation</name>
        <dbReference type="ChEBI" id="CHEBI:60240"/>
        <label>1</label>
    </ligand>
</feature>